<sequence>MTTTLAVRRARIHRAPAGRAIIGLAIRQVRRGTLLVGGVCAGMSAVVAIQYQTTFSSEINEGALRALAENPAIRVLFGTPLALDDPGGFTVWRTGTPVLMLAGVWIMLTAVRVTRGEEDTGRWDLLLSGRIRRADVLLRYQLVLAGAALTIACGVGVGMAVAGTDAHGAIIYAAALFGATMTFAGLGFLSGQMMPSRSSAAGLAAGLLGSALLVRMLADGVSTLAWSAWISPLGLIARAAPYAENRIAPLLVLAGYAVVLMVGAVAAACHRDLGAGLVTVSAQRSGRVGLLGSLTGFAARRALRPTAGWAAAIGTYFVIVGALIASMLDFFEANPRFAELAAAAGFAGLNTAEGFVAALFSLMTIATGLFAVARLAAFVNHETARLWTMSFASPCSRERLLGTEIAVTAVGLALLHLVAAAAVWSGAALTGAPLRIGDALAGALNTAPVAWLALGAAALAVGWLPSAVGAVGALPVVGGFLLNVIAESMRAPAWVLNISPYVHIAAVPSASPEVLATITFLVVGGALTAVGIAGYRRRDLTS</sequence>
<evidence type="ECO:0000256" key="1">
    <source>
        <dbReference type="SAM" id="Phobius"/>
    </source>
</evidence>
<dbReference type="Proteomes" id="UP000466187">
    <property type="component" value="Chromosome"/>
</dbReference>
<feature type="transmembrane region" description="Helical" evidence="1">
    <location>
        <begin position="400"/>
        <end position="427"/>
    </location>
</feature>
<reference evidence="2 3" key="1">
    <citation type="journal article" date="2019" name="Emerg. Microbes Infect.">
        <title>Comprehensive subspecies identification of 175 nontuberculous mycobacteria species based on 7547 genomic profiles.</title>
        <authorList>
            <person name="Matsumoto Y."/>
            <person name="Kinjo T."/>
            <person name="Motooka D."/>
            <person name="Nabeya D."/>
            <person name="Jung N."/>
            <person name="Uechi K."/>
            <person name="Horii T."/>
            <person name="Iida T."/>
            <person name="Fujita J."/>
            <person name="Nakamura S."/>
        </authorList>
    </citation>
    <scope>NUCLEOTIDE SEQUENCE [LARGE SCALE GENOMIC DNA]</scope>
    <source>
        <strain evidence="2 3">JCM 12688</strain>
    </source>
</reference>
<feature type="transmembrane region" description="Helical" evidence="1">
    <location>
        <begin position="514"/>
        <end position="535"/>
    </location>
</feature>
<feature type="transmembrane region" description="Helical" evidence="1">
    <location>
        <begin position="467"/>
        <end position="486"/>
    </location>
</feature>
<accession>A0A7I7WJ03</accession>
<keyword evidence="1" id="KW-1133">Transmembrane helix</keyword>
<dbReference type="KEGG" id="mgad:MGAD_14550"/>
<feature type="transmembrane region" description="Helical" evidence="1">
    <location>
        <begin position="247"/>
        <end position="269"/>
    </location>
</feature>
<dbReference type="AlphaFoldDB" id="A0A7I7WJ03"/>
<organism evidence="2 3">
    <name type="scientific">Mycolicibacterium gadium</name>
    <name type="common">Mycobacterium gadium</name>
    <dbReference type="NCBI Taxonomy" id="1794"/>
    <lineage>
        <taxon>Bacteria</taxon>
        <taxon>Bacillati</taxon>
        <taxon>Actinomycetota</taxon>
        <taxon>Actinomycetes</taxon>
        <taxon>Mycobacteriales</taxon>
        <taxon>Mycobacteriaceae</taxon>
        <taxon>Mycolicibacterium</taxon>
    </lineage>
</organism>
<protein>
    <submittedName>
        <fullName evidence="2">Exporter of polyketide antibiotics</fullName>
    </submittedName>
</protein>
<feature type="transmembrane region" description="Helical" evidence="1">
    <location>
        <begin position="355"/>
        <end position="379"/>
    </location>
</feature>
<feature type="transmembrane region" description="Helical" evidence="1">
    <location>
        <begin position="201"/>
        <end position="227"/>
    </location>
</feature>
<dbReference type="RefSeq" id="WP_163690514.1">
    <property type="nucleotide sequence ID" value="NZ_AP022608.1"/>
</dbReference>
<feature type="transmembrane region" description="Helical" evidence="1">
    <location>
        <begin position="307"/>
        <end position="328"/>
    </location>
</feature>
<proteinExistence type="predicted"/>
<gene>
    <name evidence="2" type="ORF">MGAD_14550</name>
</gene>
<dbReference type="EMBL" id="AP022608">
    <property type="protein sequence ID" value="BBZ17120.1"/>
    <property type="molecule type" value="Genomic_DNA"/>
</dbReference>
<evidence type="ECO:0000313" key="2">
    <source>
        <dbReference type="EMBL" id="BBZ17120.1"/>
    </source>
</evidence>
<name>A0A7I7WJ03_MYCGU</name>
<feature type="transmembrane region" description="Helical" evidence="1">
    <location>
        <begin position="169"/>
        <end position="189"/>
    </location>
</feature>
<keyword evidence="1" id="KW-0812">Transmembrane</keyword>
<evidence type="ECO:0000313" key="3">
    <source>
        <dbReference type="Proteomes" id="UP000466187"/>
    </source>
</evidence>
<feature type="transmembrane region" description="Helical" evidence="1">
    <location>
        <begin position="439"/>
        <end position="460"/>
    </location>
</feature>
<feature type="transmembrane region" description="Helical" evidence="1">
    <location>
        <begin position="98"/>
        <end position="115"/>
    </location>
</feature>
<feature type="transmembrane region" description="Helical" evidence="1">
    <location>
        <begin position="136"/>
        <end position="163"/>
    </location>
</feature>
<feature type="transmembrane region" description="Helical" evidence="1">
    <location>
        <begin position="32"/>
        <end position="51"/>
    </location>
</feature>
<keyword evidence="1" id="KW-0472">Membrane</keyword>